<dbReference type="CDD" id="cd00715">
    <property type="entry name" value="GPATase_N"/>
    <property type="match status" value="1"/>
</dbReference>
<dbReference type="InterPro" id="IPR035584">
    <property type="entry name" value="PurF_N"/>
</dbReference>
<sequence>MCGIFGIVGHAEASNLTYLGLHALQHRGQESAGIVASDGLALRAHRQMGLVADIFDAPVLAGLPGQAAIGHVRYSTAGGSALKNAQPLFVQYAGGQCAIAHNGNLVNAAELKQQLEADGAIFQSDADTEVILHLLARSRQPTFEQKIVEALRKVTGAYSLLVLTEDKLVAVRDPHGIRPLVLGRMKEGAYVLASESTALDLIEAEIVRELEAGELLVIENGLMRTSKPFAEPPRQARCIFEHVYFARPDSTLFGSNVYEVRKELGRQLAKEQPAPDADLVIAVPDSGVPAAIGFAQASGIPYDVGLIRSHYVGRTFIEPQQSIRHFGVKLKLSAVRQVLKGKRVVVVDDSIVRGTTSRKIVKMIKAAGALEVHLRISSPPTKWPCYYGIDTPSRQELIAATHSLEEIATYVTADSLGYISQEGLGRAVGDPERGSFCTACFSGKYLVGEFGAERAEPSKLTA</sequence>
<feature type="binding site" evidence="7 11">
    <location>
        <position position="440"/>
    </location>
    <ligand>
        <name>[4Fe-4S] cluster</name>
        <dbReference type="ChEBI" id="CHEBI:49883"/>
    </ligand>
</feature>
<keyword evidence="7" id="KW-0004">4Fe-4S</keyword>
<dbReference type="InterPro" id="IPR005854">
    <property type="entry name" value="PurF"/>
</dbReference>
<dbReference type="InterPro" id="IPR029057">
    <property type="entry name" value="PRTase-like"/>
</dbReference>
<protein>
    <recommendedName>
        <fullName evidence="7">Amidophosphoribosyltransferase</fullName>
        <shortName evidence="7">ATase</shortName>
        <ecNumber evidence="7">2.4.2.14</ecNumber>
    </recommendedName>
    <alternativeName>
        <fullName evidence="7">Glutamine phosphoribosylpyrophosphate amidotransferase</fullName>
        <shortName evidence="7">GPATase</shortName>
    </alternativeName>
</protein>
<dbReference type="Proteomes" id="UP000217343">
    <property type="component" value="Chromosome"/>
</dbReference>
<dbReference type="KEGG" id="mmas:MYMAC_001135"/>
<dbReference type="RefSeq" id="WP_013935720.1">
    <property type="nucleotide sequence ID" value="NZ_CP022203.1"/>
</dbReference>
<organism evidence="13 14">
    <name type="scientific">Corallococcus macrosporus DSM 14697</name>
    <dbReference type="NCBI Taxonomy" id="1189310"/>
    <lineage>
        <taxon>Bacteria</taxon>
        <taxon>Pseudomonadati</taxon>
        <taxon>Myxococcota</taxon>
        <taxon>Myxococcia</taxon>
        <taxon>Myxococcales</taxon>
        <taxon>Cystobacterineae</taxon>
        <taxon>Myxococcaceae</taxon>
        <taxon>Corallococcus</taxon>
    </lineage>
</organism>
<feature type="active site" description="Nucleophile" evidence="7 9">
    <location>
        <position position="2"/>
    </location>
</feature>
<dbReference type="InterPro" id="IPR000836">
    <property type="entry name" value="PRTase_dom"/>
</dbReference>
<dbReference type="Pfam" id="PF00156">
    <property type="entry name" value="Pribosyltran"/>
    <property type="match status" value="1"/>
</dbReference>
<evidence type="ECO:0000256" key="9">
    <source>
        <dbReference type="PIRSR" id="PIRSR000485-1"/>
    </source>
</evidence>
<dbReference type="AlphaFoldDB" id="A0A250JPK9"/>
<dbReference type="UniPathway" id="UPA00074">
    <property type="reaction ID" value="UER00124"/>
</dbReference>
<keyword evidence="7 11" id="KW-0408">Iron</keyword>
<feature type="binding site" evidence="7 11">
    <location>
        <position position="385"/>
    </location>
    <ligand>
        <name>[4Fe-4S] cluster</name>
        <dbReference type="ChEBI" id="CHEBI:49883"/>
    </ligand>
</feature>
<keyword evidence="6 7" id="KW-0315">Glutamine amidotransferase</keyword>
<dbReference type="EC" id="2.4.2.14" evidence="7"/>
<keyword evidence="3 7" id="KW-0328">Glycosyltransferase</keyword>
<dbReference type="CDD" id="cd06223">
    <property type="entry name" value="PRTases_typeI"/>
    <property type="match status" value="1"/>
</dbReference>
<dbReference type="GO" id="GO:0051539">
    <property type="term" value="F:4 iron, 4 sulfur cluster binding"/>
    <property type="evidence" value="ECO:0007669"/>
    <property type="project" value="UniProtKB-KW"/>
</dbReference>
<name>A0A250JPK9_9BACT</name>
<feature type="binding site" evidence="7 11">
    <location>
        <position position="238"/>
    </location>
    <ligand>
        <name>[4Fe-4S] cluster</name>
        <dbReference type="ChEBI" id="CHEBI:49883"/>
    </ligand>
</feature>
<dbReference type="GO" id="GO:0000287">
    <property type="term" value="F:magnesium ion binding"/>
    <property type="evidence" value="ECO:0007669"/>
    <property type="project" value="UniProtKB-UniRule"/>
</dbReference>
<evidence type="ECO:0000313" key="13">
    <source>
        <dbReference type="EMBL" id="ATB45550.1"/>
    </source>
</evidence>
<evidence type="ECO:0000313" key="14">
    <source>
        <dbReference type="Proteomes" id="UP000217343"/>
    </source>
</evidence>
<evidence type="ECO:0000259" key="12">
    <source>
        <dbReference type="PROSITE" id="PS51278"/>
    </source>
</evidence>
<keyword evidence="7 10" id="KW-0479">Metal-binding</keyword>
<dbReference type="GO" id="GO:0006189">
    <property type="term" value="P:'de novo' IMP biosynthetic process"/>
    <property type="evidence" value="ECO:0007669"/>
    <property type="project" value="UniProtKB-UniRule"/>
</dbReference>
<comment type="similarity">
    <text evidence="2 7 8">In the C-terminal section; belongs to the purine/pyrimidine phosphoribosyltransferase family.</text>
</comment>
<evidence type="ECO:0000256" key="8">
    <source>
        <dbReference type="PIRNR" id="PIRNR000485"/>
    </source>
</evidence>
<gene>
    <name evidence="7" type="primary">purF</name>
    <name evidence="13" type="ORF">MYMAC_001135</name>
</gene>
<dbReference type="PANTHER" id="PTHR11907">
    <property type="entry name" value="AMIDOPHOSPHORIBOSYLTRANSFERASE"/>
    <property type="match status" value="1"/>
</dbReference>
<reference evidence="13 14" key="1">
    <citation type="submission" date="2017-06" db="EMBL/GenBank/DDBJ databases">
        <title>Sequencing and comparative analysis of myxobacterial genomes.</title>
        <authorList>
            <person name="Rupp O."/>
            <person name="Goesmann A."/>
            <person name="Sogaard-Andersen L."/>
        </authorList>
    </citation>
    <scope>NUCLEOTIDE SEQUENCE [LARGE SCALE GENOMIC DNA]</scope>
    <source>
        <strain evidence="13 14">DSM 14697</strain>
    </source>
</reference>
<dbReference type="GO" id="GO:0009113">
    <property type="term" value="P:purine nucleobase biosynthetic process"/>
    <property type="evidence" value="ECO:0007669"/>
    <property type="project" value="UniProtKB-UniRule"/>
</dbReference>
<dbReference type="PROSITE" id="PS51278">
    <property type="entry name" value="GATASE_TYPE_2"/>
    <property type="match status" value="1"/>
</dbReference>
<dbReference type="GO" id="GO:0004044">
    <property type="term" value="F:amidophosphoribosyltransferase activity"/>
    <property type="evidence" value="ECO:0007669"/>
    <property type="project" value="UniProtKB-UniRule"/>
</dbReference>
<evidence type="ECO:0000256" key="5">
    <source>
        <dbReference type="ARBA" id="ARBA00022755"/>
    </source>
</evidence>
<keyword evidence="5 7" id="KW-0658">Purine biosynthesis</keyword>
<keyword evidence="7 11" id="KW-0411">Iron-sulfur</keyword>
<comment type="pathway">
    <text evidence="1 7 8">Purine metabolism; IMP biosynthesis via de novo pathway; N(1)-(5-phospho-D-ribosyl)glycinamide from 5-phospho-alpha-D-ribose 1-diphosphate: step 1/2.</text>
</comment>
<dbReference type="Pfam" id="PF13537">
    <property type="entry name" value="GATase_7"/>
    <property type="match status" value="1"/>
</dbReference>
<proteinExistence type="inferred from homology"/>
<evidence type="ECO:0000256" key="11">
    <source>
        <dbReference type="PIRSR" id="PIRSR000485-3"/>
    </source>
</evidence>
<evidence type="ECO:0000256" key="7">
    <source>
        <dbReference type="HAMAP-Rule" id="MF_01931"/>
    </source>
</evidence>
<dbReference type="PIRSF" id="PIRSF000485">
    <property type="entry name" value="Amd_phspho_trans"/>
    <property type="match status" value="1"/>
</dbReference>
<feature type="domain" description="Glutamine amidotransferase type-2" evidence="12">
    <location>
        <begin position="2"/>
        <end position="221"/>
    </location>
</feature>
<feature type="binding site" evidence="7 10">
    <location>
        <position position="286"/>
    </location>
    <ligand>
        <name>Mg(2+)</name>
        <dbReference type="ChEBI" id="CHEBI:18420"/>
    </ligand>
</feature>
<evidence type="ECO:0000256" key="3">
    <source>
        <dbReference type="ARBA" id="ARBA00022676"/>
    </source>
</evidence>
<comment type="function">
    <text evidence="7">Catalyzes the formation of phosphoribosylamine from phosphoribosylpyrophosphate (PRPP) and glutamine.</text>
</comment>
<dbReference type="EMBL" id="CP022203">
    <property type="protein sequence ID" value="ATB45550.1"/>
    <property type="molecule type" value="Genomic_DNA"/>
</dbReference>
<evidence type="ECO:0000256" key="10">
    <source>
        <dbReference type="PIRSR" id="PIRSR000485-2"/>
    </source>
</evidence>
<evidence type="ECO:0000256" key="1">
    <source>
        <dbReference type="ARBA" id="ARBA00005209"/>
    </source>
</evidence>
<feature type="binding site" evidence="7 10">
    <location>
        <position position="348"/>
    </location>
    <ligand>
        <name>Mg(2+)</name>
        <dbReference type="ChEBI" id="CHEBI:18420"/>
    </ligand>
</feature>
<evidence type="ECO:0000256" key="6">
    <source>
        <dbReference type="ARBA" id="ARBA00022962"/>
    </source>
</evidence>
<dbReference type="Gene3D" id="3.60.20.10">
    <property type="entry name" value="Glutamine Phosphoribosylpyrophosphate, subunit 1, domain 1"/>
    <property type="match status" value="1"/>
</dbReference>
<comment type="cofactor">
    <cofactor evidence="7 10">
        <name>Mg(2+)</name>
        <dbReference type="ChEBI" id="CHEBI:18420"/>
    </cofactor>
    <text evidence="7 10">Binds 1 Mg(2+) ion per subunit.</text>
</comment>
<dbReference type="InterPro" id="IPR029055">
    <property type="entry name" value="Ntn_hydrolases_N"/>
</dbReference>
<dbReference type="NCBIfam" id="TIGR01134">
    <property type="entry name" value="purF"/>
    <property type="match status" value="1"/>
</dbReference>
<feature type="binding site" evidence="7 11">
    <location>
        <position position="437"/>
    </location>
    <ligand>
        <name>[4Fe-4S] cluster</name>
        <dbReference type="ChEBI" id="CHEBI:49883"/>
    </ligand>
</feature>
<dbReference type="SUPFAM" id="SSF53271">
    <property type="entry name" value="PRTase-like"/>
    <property type="match status" value="1"/>
</dbReference>
<evidence type="ECO:0000256" key="4">
    <source>
        <dbReference type="ARBA" id="ARBA00022679"/>
    </source>
</evidence>
<comment type="catalytic activity">
    <reaction evidence="7 8">
        <text>5-phospho-beta-D-ribosylamine + L-glutamate + diphosphate = 5-phospho-alpha-D-ribose 1-diphosphate + L-glutamine + H2O</text>
        <dbReference type="Rhea" id="RHEA:14905"/>
        <dbReference type="ChEBI" id="CHEBI:15377"/>
        <dbReference type="ChEBI" id="CHEBI:29985"/>
        <dbReference type="ChEBI" id="CHEBI:33019"/>
        <dbReference type="ChEBI" id="CHEBI:58017"/>
        <dbReference type="ChEBI" id="CHEBI:58359"/>
        <dbReference type="ChEBI" id="CHEBI:58681"/>
        <dbReference type="EC" id="2.4.2.14"/>
    </reaction>
</comment>
<keyword evidence="14" id="KW-1185">Reference proteome</keyword>
<dbReference type="HAMAP" id="MF_01931">
    <property type="entry name" value="PurF"/>
    <property type="match status" value="1"/>
</dbReference>
<keyword evidence="4 7" id="KW-0808">Transferase</keyword>
<comment type="cofactor">
    <cofactor evidence="7 11">
        <name>[4Fe-4S] cluster</name>
        <dbReference type="ChEBI" id="CHEBI:49883"/>
    </cofactor>
    <text evidence="7 11">Binds 1 [4Fe-4S] cluster per subunit.</text>
</comment>
<evidence type="ECO:0000256" key="2">
    <source>
        <dbReference type="ARBA" id="ARBA00010138"/>
    </source>
</evidence>
<accession>A0A250JPK9</accession>
<dbReference type="SUPFAM" id="SSF56235">
    <property type="entry name" value="N-terminal nucleophile aminohydrolases (Ntn hydrolases)"/>
    <property type="match status" value="1"/>
</dbReference>
<feature type="binding site" evidence="7 10">
    <location>
        <position position="349"/>
    </location>
    <ligand>
        <name>Mg(2+)</name>
        <dbReference type="ChEBI" id="CHEBI:18420"/>
    </ligand>
</feature>
<keyword evidence="7 10" id="KW-0460">Magnesium</keyword>
<dbReference type="InterPro" id="IPR017932">
    <property type="entry name" value="GATase_2_dom"/>
</dbReference>
<dbReference type="Gene3D" id="3.40.50.2020">
    <property type="match status" value="1"/>
</dbReference>